<reference evidence="2" key="2">
    <citation type="submission" date="2018-05" db="EMBL/GenBank/DDBJ databases">
        <title>OpunRS2 (Oryza punctata Reference Sequence Version 2).</title>
        <authorList>
            <person name="Zhang J."/>
            <person name="Kudrna D."/>
            <person name="Lee S."/>
            <person name="Talag J."/>
            <person name="Welchert J."/>
            <person name="Wing R.A."/>
        </authorList>
    </citation>
    <scope>NUCLEOTIDE SEQUENCE [LARGE SCALE GENOMIC DNA]</scope>
</reference>
<evidence type="ECO:0008006" key="4">
    <source>
        <dbReference type="Google" id="ProtNLM"/>
    </source>
</evidence>
<reference evidence="2" key="1">
    <citation type="submission" date="2015-04" db="UniProtKB">
        <authorList>
            <consortium name="EnsemblPlants"/>
        </authorList>
    </citation>
    <scope>IDENTIFICATION</scope>
</reference>
<dbReference type="EnsemblPlants" id="OPUNC07G20770.2">
    <property type="protein sequence ID" value="OPUNC07G20770.2"/>
    <property type="gene ID" value="OPUNC07G20770"/>
</dbReference>
<dbReference type="PANTHER" id="PTHR47165:SF4">
    <property type="entry name" value="OS03G0429900 PROTEIN"/>
    <property type="match status" value="1"/>
</dbReference>
<accession>A0A0E0LNB9</accession>
<keyword evidence="3" id="KW-1185">Reference proteome</keyword>
<proteinExistence type="predicted"/>
<dbReference type="CDD" id="cd04480">
    <property type="entry name" value="RPA1_DBD_A_like"/>
    <property type="match status" value="1"/>
</dbReference>
<dbReference type="PANTHER" id="PTHR47165">
    <property type="entry name" value="OS03G0429900 PROTEIN"/>
    <property type="match status" value="1"/>
</dbReference>
<dbReference type="CDD" id="cd04481">
    <property type="entry name" value="RPA1_DBD_B_like"/>
    <property type="match status" value="1"/>
</dbReference>
<dbReference type="eggNOG" id="KOG0987">
    <property type="taxonomic scope" value="Eukaryota"/>
</dbReference>
<dbReference type="Gene3D" id="2.40.50.140">
    <property type="entry name" value="Nucleic acid-binding proteins"/>
    <property type="match status" value="3"/>
</dbReference>
<dbReference type="HOGENOM" id="CLU_028933_1_0_1"/>
<dbReference type="AlphaFoldDB" id="A0A0E0LNB9"/>
<dbReference type="Gramene" id="OPUNC07G20770.2">
    <property type="protein sequence ID" value="OPUNC07G20770.2"/>
    <property type="gene ID" value="OPUNC07G20770"/>
</dbReference>
<organism evidence="2">
    <name type="scientific">Oryza punctata</name>
    <name type="common">Red rice</name>
    <dbReference type="NCBI Taxonomy" id="4537"/>
    <lineage>
        <taxon>Eukaryota</taxon>
        <taxon>Viridiplantae</taxon>
        <taxon>Streptophyta</taxon>
        <taxon>Embryophyta</taxon>
        <taxon>Tracheophyta</taxon>
        <taxon>Spermatophyta</taxon>
        <taxon>Magnoliopsida</taxon>
        <taxon>Liliopsida</taxon>
        <taxon>Poales</taxon>
        <taxon>Poaceae</taxon>
        <taxon>BOP clade</taxon>
        <taxon>Oryzoideae</taxon>
        <taxon>Oryzeae</taxon>
        <taxon>Oryzinae</taxon>
        <taxon>Oryza</taxon>
    </lineage>
</organism>
<sequence length="535" mass="60350">MGSPTRLKDITLGQQNCKVLGRLIRLWDAQNITSNTLISIDGVILDEEITIPKKLENEFRPLLTLSFVYMFVDINAVDIRNKKYIYHHQKYMLQFKASTKVHHLESRGSSIPKYGFNFCSFDQMSTRNKLSKPLLDLIGVISHVGPYDYAGKMSSKKNRKLKIRNKDEQEQEIVLWGEHGETFDEASILQKSTNHEIVVAIFVGLTAGSYLGKIEAASSSATQIYFDSEITEIYEYHKSYQWEIPTLQQQMPQVQHLTPLQAAGKLYKLEEISALPVSSFELRHSKMYKLPLTITDDSGTMDTVAFNNVAEDLVTINATQSSQNMKIDATDHAIALDTAIGKRRLFHIAMNTKCSSHFSINYVLKKSHPVENEKETLVLPTSSNHEGPSIKQLAATDEGQTIMEHCSKEDQYPTTPPSSEPLSTTPDNNTKDQIITTNRSLEQLRGQPTTATNRISATTYKNHNPRSNHTTYLQAISIVNASKSPTVYVSVQGKSAADDLSNFKPTQTHTVSYMKNKIPHIDVFLKEQDFKNNEI</sequence>
<dbReference type="SUPFAM" id="SSF50249">
    <property type="entry name" value="Nucleic acid-binding proteins"/>
    <property type="match status" value="2"/>
</dbReference>
<dbReference type="InterPro" id="IPR012340">
    <property type="entry name" value="NA-bd_OB-fold"/>
</dbReference>
<feature type="region of interest" description="Disordered" evidence="1">
    <location>
        <begin position="408"/>
        <end position="432"/>
    </location>
</feature>
<evidence type="ECO:0000313" key="2">
    <source>
        <dbReference type="EnsemblPlants" id="OPUNC07G20770.2"/>
    </source>
</evidence>
<dbReference type="STRING" id="4537.A0A0E0LNB9"/>
<name>A0A0E0LNB9_ORYPU</name>
<dbReference type="OMA" id="MEHCSPA"/>
<evidence type="ECO:0000313" key="3">
    <source>
        <dbReference type="Proteomes" id="UP000026962"/>
    </source>
</evidence>
<dbReference type="Proteomes" id="UP000026962">
    <property type="component" value="Chromosome 7"/>
</dbReference>
<protein>
    <recommendedName>
        <fullName evidence="4">DUF223 domain-containing protein</fullName>
    </recommendedName>
</protein>
<evidence type="ECO:0000256" key="1">
    <source>
        <dbReference type="SAM" id="MobiDB-lite"/>
    </source>
</evidence>